<feature type="non-terminal residue" evidence="8">
    <location>
        <position position="1"/>
    </location>
</feature>
<dbReference type="GO" id="GO:0004497">
    <property type="term" value="F:monooxygenase activity"/>
    <property type="evidence" value="ECO:0007669"/>
    <property type="project" value="UniProtKB-KW"/>
</dbReference>
<dbReference type="GO" id="GO:0005506">
    <property type="term" value="F:iron ion binding"/>
    <property type="evidence" value="ECO:0007669"/>
    <property type="project" value="InterPro"/>
</dbReference>
<evidence type="ECO:0000313" key="9">
    <source>
        <dbReference type="Proteomes" id="UP000324897"/>
    </source>
</evidence>
<feature type="chain" id="PRO_5023844450" description="Cytochrome P450" evidence="7">
    <location>
        <begin position="27"/>
        <end position="497"/>
    </location>
</feature>
<keyword evidence="6" id="KW-0503">Monooxygenase</keyword>
<dbReference type="PRINTS" id="PR00385">
    <property type="entry name" value="P450"/>
</dbReference>
<dbReference type="InterPro" id="IPR017972">
    <property type="entry name" value="Cyt_P450_CS"/>
</dbReference>
<dbReference type="AlphaFoldDB" id="A0A5J9T6J9"/>
<proteinExistence type="inferred from homology"/>
<keyword evidence="2 5" id="KW-0479">Metal-binding</keyword>
<dbReference type="GO" id="GO:0016705">
    <property type="term" value="F:oxidoreductase activity, acting on paired donors, with incorporation or reduction of molecular oxygen"/>
    <property type="evidence" value="ECO:0007669"/>
    <property type="project" value="InterPro"/>
</dbReference>
<keyword evidence="7" id="KW-0732">Signal</keyword>
<gene>
    <name evidence="8" type="ORF">EJB05_47055</name>
</gene>
<evidence type="ECO:0000256" key="1">
    <source>
        <dbReference type="ARBA" id="ARBA00022617"/>
    </source>
</evidence>
<dbReference type="InterPro" id="IPR001128">
    <property type="entry name" value="Cyt_P450"/>
</dbReference>
<protein>
    <recommendedName>
        <fullName evidence="10">Cytochrome P450</fullName>
    </recommendedName>
</protein>
<keyword evidence="9" id="KW-1185">Reference proteome</keyword>
<dbReference type="InterPro" id="IPR002401">
    <property type="entry name" value="Cyt_P450_E_grp-I"/>
</dbReference>
<dbReference type="PANTHER" id="PTHR47947:SF6">
    <property type="entry name" value="CYTOCHROME P450"/>
    <property type="match status" value="1"/>
</dbReference>
<keyword evidence="3 6" id="KW-0560">Oxidoreductase</keyword>
<dbReference type="Gramene" id="TVU07016">
    <property type="protein sequence ID" value="TVU07016"/>
    <property type="gene ID" value="EJB05_47055"/>
</dbReference>
<keyword evidence="4 5" id="KW-0408">Iron</keyword>
<reference evidence="8 9" key="1">
    <citation type="journal article" date="2019" name="Sci. Rep.">
        <title>A high-quality genome of Eragrostis curvula grass provides insights into Poaceae evolution and supports new strategies to enhance forage quality.</title>
        <authorList>
            <person name="Carballo J."/>
            <person name="Santos B.A.C.M."/>
            <person name="Zappacosta D."/>
            <person name="Garbus I."/>
            <person name="Selva J.P."/>
            <person name="Gallo C.A."/>
            <person name="Diaz A."/>
            <person name="Albertini E."/>
            <person name="Caccamo M."/>
            <person name="Echenique V."/>
        </authorList>
    </citation>
    <scope>NUCLEOTIDE SEQUENCE [LARGE SCALE GENOMIC DNA]</scope>
    <source>
        <strain evidence="9">cv. Victoria</strain>
        <tissue evidence="8">Leaf</tissue>
    </source>
</reference>
<keyword evidence="1 5" id="KW-0349">Heme</keyword>
<dbReference type="InterPro" id="IPR050651">
    <property type="entry name" value="Plant_Cytochrome_P450_Monoox"/>
</dbReference>
<name>A0A5J9T6J9_9POAL</name>
<dbReference type="PROSITE" id="PS00086">
    <property type="entry name" value="CYTOCHROME_P450"/>
    <property type="match status" value="1"/>
</dbReference>
<feature type="binding site" description="axial binding residue" evidence="5">
    <location>
        <position position="433"/>
    </location>
    <ligand>
        <name>heme</name>
        <dbReference type="ChEBI" id="CHEBI:30413"/>
    </ligand>
    <ligandPart>
        <name>Fe</name>
        <dbReference type="ChEBI" id="CHEBI:18248"/>
    </ligandPart>
</feature>
<dbReference type="SUPFAM" id="SSF48264">
    <property type="entry name" value="Cytochrome P450"/>
    <property type="match status" value="1"/>
</dbReference>
<dbReference type="Pfam" id="PF00067">
    <property type="entry name" value="p450"/>
    <property type="match status" value="1"/>
</dbReference>
<dbReference type="Proteomes" id="UP000324897">
    <property type="component" value="Unassembled WGS sequence"/>
</dbReference>
<feature type="signal peptide" evidence="7">
    <location>
        <begin position="1"/>
        <end position="26"/>
    </location>
</feature>
<dbReference type="EMBL" id="RWGY01000045">
    <property type="protein sequence ID" value="TVU07016.1"/>
    <property type="molecule type" value="Genomic_DNA"/>
</dbReference>
<evidence type="ECO:0000256" key="6">
    <source>
        <dbReference type="RuleBase" id="RU000461"/>
    </source>
</evidence>
<comment type="caution">
    <text evidence="8">The sequence shown here is derived from an EMBL/GenBank/DDBJ whole genome shotgun (WGS) entry which is preliminary data.</text>
</comment>
<comment type="cofactor">
    <cofactor evidence="5">
        <name>heme</name>
        <dbReference type="ChEBI" id="CHEBI:30413"/>
    </cofactor>
</comment>
<evidence type="ECO:0000313" key="8">
    <source>
        <dbReference type="EMBL" id="TVU07016.1"/>
    </source>
</evidence>
<evidence type="ECO:0000256" key="7">
    <source>
        <dbReference type="SAM" id="SignalP"/>
    </source>
</evidence>
<dbReference type="InterPro" id="IPR036396">
    <property type="entry name" value="Cyt_P450_sf"/>
</dbReference>
<dbReference type="OrthoDB" id="1055148at2759"/>
<evidence type="ECO:0000256" key="5">
    <source>
        <dbReference type="PIRSR" id="PIRSR602401-1"/>
    </source>
</evidence>
<dbReference type="Gene3D" id="1.10.630.10">
    <property type="entry name" value="Cytochrome P450"/>
    <property type="match status" value="1"/>
</dbReference>
<sequence>MEISQALPLAPLLFLFTCLFLHMFSATPRNNTNGLRIPSPPALPIVGHLHLLKRPLHRSLPALAARYGASTGLLHLRFGNRQVLLVSSPAIANECFTVHDVALADRPGRASRRLIGDDCPAIGSANYGPLWRQLRRLATVHALCANRVGATATTRNAEARAMAAKLWRAGPGEVAVKSIAYEFVANAIMVMVSGKRMSEEQVIRFKAMTDDLLAVALAANRQDFLPVLRLFDFWRTARKHFGQSLIDDYREKHHHHNPVEGTPRTVIGDLLREQDQSPESLSDVVTRTVCLSLLQAGSDTSTGTIEWAMALLFNNPGVLKQARAEIDSVVGKSRMIQESDLATLPYLNCVIMETLRLYPINPNLVPHEVSQDCKIAGYAVTRGTMVLIDVYSMQRDPHMWIDPEKFMPERFLGPKGNVNSNWMIPFGMGRRKCPGEGLALKIVGMALGTMIQCFEWERIGDKEVDMSEGSRVAMPMAVPLVAMCRPRIEMESVLKTL</sequence>
<evidence type="ECO:0000256" key="3">
    <source>
        <dbReference type="ARBA" id="ARBA00023002"/>
    </source>
</evidence>
<evidence type="ECO:0008006" key="10">
    <source>
        <dbReference type="Google" id="ProtNLM"/>
    </source>
</evidence>
<dbReference type="PRINTS" id="PR00463">
    <property type="entry name" value="EP450I"/>
</dbReference>
<evidence type="ECO:0000256" key="2">
    <source>
        <dbReference type="ARBA" id="ARBA00022723"/>
    </source>
</evidence>
<organism evidence="8 9">
    <name type="scientific">Eragrostis curvula</name>
    <name type="common">weeping love grass</name>
    <dbReference type="NCBI Taxonomy" id="38414"/>
    <lineage>
        <taxon>Eukaryota</taxon>
        <taxon>Viridiplantae</taxon>
        <taxon>Streptophyta</taxon>
        <taxon>Embryophyta</taxon>
        <taxon>Tracheophyta</taxon>
        <taxon>Spermatophyta</taxon>
        <taxon>Magnoliopsida</taxon>
        <taxon>Liliopsida</taxon>
        <taxon>Poales</taxon>
        <taxon>Poaceae</taxon>
        <taxon>PACMAD clade</taxon>
        <taxon>Chloridoideae</taxon>
        <taxon>Eragrostideae</taxon>
        <taxon>Eragrostidinae</taxon>
        <taxon>Eragrostis</taxon>
    </lineage>
</organism>
<dbReference type="GO" id="GO:0020037">
    <property type="term" value="F:heme binding"/>
    <property type="evidence" value="ECO:0007669"/>
    <property type="project" value="InterPro"/>
</dbReference>
<comment type="similarity">
    <text evidence="6">Belongs to the cytochrome P450 family.</text>
</comment>
<dbReference type="PANTHER" id="PTHR47947">
    <property type="entry name" value="CYTOCHROME P450 82C3-RELATED"/>
    <property type="match status" value="1"/>
</dbReference>
<evidence type="ECO:0000256" key="4">
    <source>
        <dbReference type="ARBA" id="ARBA00023004"/>
    </source>
</evidence>
<accession>A0A5J9T6J9</accession>